<evidence type="ECO:0000313" key="3">
    <source>
        <dbReference type="Proteomes" id="UP001465668"/>
    </source>
</evidence>
<dbReference type="EMBL" id="JARVKM010000024">
    <property type="protein sequence ID" value="KAK9776961.1"/>
    <property type="molecule type" value="Genomic_DNA"/>
</dbReference>
<evidence type="ECO:0000256" key="1">
    <source>
        <dbReference type="SAM" id="MobiDB-lite"/>
    </source>
</evidence>
<sequence>MPFNEHHRHQPSISAGEALDPTSPMDTDFSVPQTPMDSVFSQASTCSSPMDISFPDSFPSECSTSTTTSLSPISPRTTSFTTSTTTTCSIPTTCIQPLTAPSRPVPQLATPSEAFSAHRGNNSKHNPAFAKKLQEMALPLAPLVQLTTGQVHASFPSTLLNFWLLTDSELESLAHFYHQRTPSRWTFHYPCPVSWDPSLGLEEKRRRIGKFIGLRGCETPVKVKSEDEIMEEARRGREPDDEDEVWRKKLHWY</sequence>
<reference evidence="2 3" key="1">
    <citation type="submission" date="2024-02" db="EMBL/GenBank/DDBJ databases">
        <title>First draft genome assembly of two strains of Seiridium cardinale.</title>
        <authorList>
            <person name="Emiliani G."/>
            <person name="Scali E."/>
        </authorList>
    </citation>
    <scope>NUCLEOTIDE SEQUENCE [LARGE SCALE GENOMIC DNA]</scope>
    <source>
        <strain evidence="2 3">BM-138-000479</strain>
    </source>
</reference>
<protein>
    <submittedName>
        <fullName evidence="2">Beta-xylosidase</fullName>
    </submittedName>
</protein>
<dbReference type="Proteomes" id="UP001465668">
    <property type="component" value="Unassembled WGS sequence"/>
</dbReference>
<organism evidence="2 3">
    <name type="scientific">Seiridium cardinale</name>
    <dbReference type="NCBI Taxonomy" id="138064"/>
    <lineage>
        <taxon>Eukaryota</taxon>
        <taxon>Fungi</taxon>
        <taxon>Dikarya</taxon>
        <taxon>Ascomycota</taxon>
        <taxon>Pezizomycotina</taxon>
        <taxon>Sordariomycetes</taxon>
        <taxon>Xylariomycetidae</taxon>
        <taxon>Amphisphaeriales</taxon>
        <taxon>Sporocadaceae</taxon>
        <taxon>Seiridium</taxon>
    </lineage>
</organism>
<accession>A0ABR2XT23</accession>
<evidence type="ECO:0000313" key="2">
    <source>
        <dbReference type="EMBL" id="KAK9776961.1"/>
    </source>
</evidence>
<name>A0ABR2XT23_9PEZI</name>
<feature type="region of interest" description="Disordered" evidence="1">
    <location>
        <begin position="65"/>
        <end position="84"/>
    </location>
</feature>
<gene>
    <name evidence="2" type="ORF">SCAR479_06362</name>
</gene>
<proteinExistence type="predicted"/>
<feature type="compositionally biased region" description="Basic residues" evidence="1">
    <location>
        <begin position="1"/>
        <end position="10"/>
    </location>
</feature>
<comment type="caution">
    <text evidence="2">The sequence shown here is derived from an EMBL/GenBank/DDBJ whole genome shotgun (WGS) entry which is preliminary data.</text>
</comment>
<keyword evidence="3" id="KW-1185">Reference proteome</keyword>
<feature type="compositionally biased region" description="Polar residues" evidence="1">
    <location>
        <begin position="30"/>
        <end position="45"/>
    </location>
</feature>
<feature type="region of interest" description="Disordered" evidence="1">
    <location>
        <begin position="1"/>
        <end position="45"/>
    </location>
</feature>